<evidence type="ECO:0000313" key="2">
    <source>
        <dbReference type="Proteomes" id="UP000735302"/>
    </source>
</evidence>
<reference evidence="1 2" key="1">
    <citation type="journal article" date="2021" name="Elife">
        <title>Chloroplast acquisition without the gene transfer in kleptoplastic sea slugs, Plakobranchus ocellatus.</title>
        <authorList>
            <person name="Maeda T."/>
            <person name="Takahashi S."/>
            <person name="Yoshida T."/>
            <person name="Shimamura S."/>
            <person name="Takaki Y."/>
            <person name="Nagai Y."/>
            <person name="Toyoda A."/>
            <person name="Suzuki Y."/>
            <person name="Arimoto A."/>
            <person name="Ishii H."/>
            <person name="Satoh N."/>
            <person name="Nishiyama T."/>
            <person name="Hasebe M."/>
            <person name="Maruyama T."/>
            <person name="Minagawa J."/>
            <person name="Obokata J."/>
            <person name="Shigenobu S."/>
        </authorList>
    </citation>
    <scope>NUCLEOTIDE SEQUENCE [LARGE SCALE GENOMIC DNA]</scope>
</reference>
<evidence type="ECO:0000313" key="1">
    <source>
        <dbReference type="EMBL" id="GFO33528.1"/>
    </source>
</evidence>
<proteinExistence type="predicted"/>
<sequence>MTGESCVLTRIDSTALLAEKAGVNLRTPYPCAEVKALCIPDAICDAIVENVKGSRGPEDPDTTVIVGTVTSRV</sequence>
<comment type="caution">
    <text evidence="1">The sequence shown here is derived from an EMBL/GenBank/DDBJ whole genome shotgun (WGS) entry which is preliminary data.</text>
</comment>
<dbReference type="Proteomes" id="UP000735302">
    <property type="component" value="Unassembled WGS sequence"/>
</dbReference>
<name>A0AAV4CNU3_9GAST</name>
<protein>
    <submittedName>
        <fullName evidence="1">Uncharacterized protein</fullName>
    </submittedName>
</protein>
<accession>A0AAV4CNU3</accession>
<dbReference type="EMBL" id="BLXT01006781">
    <property type="protein sequence ID" value="GFO33528.1"/>
    <property type="molecule type" value="Genomic_DNA"/>
</dbReference>
<gene>
    <name evidence="1" type="ORF">PoB_006003300</name>
</gene>
<organism evidence="1 2">
    <name type="scientific">Plakobranchus ocellatus</name>
    <dbReference type="NCBI Taxonomy" id="259542"/>
    <lineage>
        <taxon>Eukaryota</taxon>
        <taxon>Metazoa</taxon>
        <taxon>Spiralia</taxon>
        <taxon>Lophotrochozoa</taxon>
        <taxon>Mollusca</taxon>
        <taxon>Gastropoda</taxon>
        <taxon>Heterobranchia</taxon>
        <taxon>Euthyneura</taxon>
        <taxon>Panpulmonata</taxon>
        <taxon>Sacoglossa</taxon>
        <taxon>Placobranchoidea</taxon>
        <taxon>Plakobranchidae</taxon>
        <taxon>Plakobranchus</taxon>
    </lineage>
</organism>
<keyword evidence="2" id="KW-1185">Reference proteome</keyword>
<dbReference type="AlphaFoldDB" id="A0AAV4CNU3"/>